<accession>A0A5C7EQH4</accession>
<evidence type="ECO:0000256" key="2">
    <source>
        <dbReference type="SAM" id="SignalP"/>
    </source>
</evidence>
<dbReference type="RefSeq" id="WP_147801005.1">
    <property type="nucleotide sequence ID" value="NZ_VPFL01000029.1"/>
</dbReference>
<evidence type="ECO:0000313" key="3">
    <source>
        <dbReference type="EMBL" id="TXF10460.1"/>
    </source>
</evidence>
<reference evidence="3 4" key="1">
    <citation type="submission" date="2019-08" db="EMBL/GenBank/DDBJ databases">
        <title>Pelomicrobium methylotrophicum gen. nov., sp. nov. a moderately thermophilic, facultatively anaerobic, lithoautotrophic and methylotrophic bacterium isolated from a terrestrial mud volcano.</title>
        <authorList>
            <person name="Slobodkina G.B."/>
            <person name="Merkel A.Y."/>
            <person name="Slobodkin A.I."/>
        </authorList>
    </citation>
    <scope>NUCLEOTIDE SEQUENCE [LARGE SCALE GENOMIC DNA]</scope>
    <source>
        <strain evidence="3 4">SM250</strain>
    </source>
</reference>
<evidence type="ECO:0000256" key="1">
    <source>
        <dbReference type="SAM" id="MobiDB-lite"/>
    </source>
</evidence>
<evidence type="ECO:0000313" key="4">
    <source>
        <dbReference type="Proteomes" id="UP000321201"/>
    </source>
</evidence>
<keyword evidence="4" id="KW-1185">Reference proteome</keyword>
<sequence>MLTKTTKLRLALFGAVLLGATSPVYSAHPGKAVHSETDWVLWQMSMGDGAPDGDPGLEQRALGTSPAGGGRAAFKASRPAGSGTQIDWVLWQMSMGEGLPEGDPVLRERAMGR</sequence>
<protein>
    <submittedName>
        <fullName evidence="3">Uncharacterized protein</fullName>
    </submittedName>
</protein>
<proteinExistence type="predicted"/>
<dbReference type="InParanoid" id="A0A5C7EQH4"/>
<comment type="caution">
    <text evidence="3">The sequence shown here is derived from an EMBL/GenBank/DDBJ whole genome shotgun (WGS) entry which is preliminary data.</text>
</comment>
<dbReference type="AlphaFoldDB" id="A0A5C7EQH4"/>
<keyword evidence="2" id="KW-0732">Signal</keyword>
<feature type="chain" id="PRO_5023135200" evidence="2">
    <location>
        <begin position="27"/>
        <end position="113"/>
    </location>
</feature>
<name>A0A5C7EQH4_9PROT</name>
<feature type="signal peptide" evidence="2">
    <location>
        <begin position="1"/>
        <end position="26"/>
    </location>
</feature>
<dbReference type="EMBL" id="VPFL01000029">
    <property type="protein sequence ID" value="TXF10460.1"/>
    <property type="molecule type" value="Genomic_DNA"/>
</dbReference>
<organism evidence="3 4">
    <name type="scientific">Pelomicrobium methylotrophicum</name>
    <dbReference type="NCBI Taxonomy" id="2602750"/>
    <lineage>
        <taxon>Bacteria</taxon>
        <taxon>Pseudomonadati</taxon>
        <taxon>Pseudomonadota</taxon>
        <taxon>Hydrogenophilia</taxon>
        <taxon>Hydrogenophilia incertae sedis</taxon>
        <taxon>Pelomicrobium</taxon>
    </lineage>
</organism>
<dbReference type="Proteomes" id="UP000321201">
    <property type="component" value="Unassembled WGS sequence"/>
</dbReference>
<gene>
    <name evidence="3" type="ORF">FR698_14990</name>
</gene>
<feature type="region of interest" description="Disordered" evidence="1">
    <location>
        <begin position="45"/>
        <end position="79"/>
    </location>
</feature>